<keyword evidence="4" id="KW-1133">Transmembrane helix</keyword>
<proteinExistence type="inferred from homology"/>
<dbReference type="AlphaFoldDB" id="A0A432XHK4"/>
<dbReference type="OrthoDB" id="9775406at2"/>
<sequence length="360" mass="39062">MSKRHALAPSAVIIVLAAIAYLLFWPVAIEPRAWNAPRDQGFVGAYAPNTALQSAERQQLVNSEGPEDITLDSEGRPVFGLLNGDIVRREHDGDFSILTTTGGRPLGLEFGPDGTLWIADAYLGLMRWSRDTGLELVVTEVDGRAVRYADDVDIAADGTVYFSDASSRFAADQYGTYQASLLDIMEHAGNGRLLAYVPETGLTYTVLGGLHFANGVAVSHDNNWVLVAETGSYRILRIGIGDQNNGQIEAIMENLPGFPDNINDAPDGKFWVGLVSPRSGSLDALSNYPFVRKIVQRLPSFMRPQAQRYSHLIAIDSNGNVLRSLQDPSGAFAHVTGAAESEGKLFLSSLHEPAYAELEL</sequence>
<dbReference type="GO" id="GO:0012505">
    <property type="term" value="C:endomembrane system"/>
    <property type="evidence" value="ECO:0007669"/>
    <property type="project" value="TreeGrafter"/>
</dbReference>
<keyword evidence="4" id="KW-0812">Transmembrane</keyword>
<evidence type="ECO:0000259" key="5">
    <source>
        <dbReference type="Pfam" id="PF03088"/>
    </source>
</evidence>
<comment type="caution">
    <text evidence="6">The sequence shown here is derived from an EMBL/GenBank/DDBJ whole genome shotgun (WGS) entry which is preliminary data.</text>
</comment>
<gene>
    <name evidence="6" type="ORF">CWE21_06720</name>
</gene>
<feature type="transmembrane region" description="Helical" evidence="4">
    <location>
        <begin position="7"/>
        <end position="28"/>
    </location>
</feature>
<dbReference type="PANTHER" id="PTHR10426">
    <property type="entry name" value="STRICTOSIDINE SYNTHASE-RELATED"/>
    <property type="match status" value="1"/>
</dbReference>
<dbReference type="RefSeq" id="WP_126833685.1">
    <property type="nucleotide sequence ID" value="NZ_PIPT01000004.1"/>
</dbReference>
<evidence type="ECO:0000313" key="7">
    <source>
        <dbReference type="Proteomes" id="UP000286678"/>
    </source>
</evidence>
<evidence type="ECO:0000256" key="1">
    <source>
        <dbReference type="ARBA" id="ARBA00009191"/>
    </source>
</evidence>
<dbReference type="EMBL" id="PIPT01000004">
    <property type="protein sequence ID" value="RUO48234.1"/>
    <property type="molecule type" value="Genomic_DNA"/>
</dbReference>
<dbReference type="PANTHER" id="PTHR10426:SF88">
    <property type="entry name" value="ADIPOCYTE PLASMA MEMBRANE-ASSOCIATED PROTEIN HEMOMUCIN-RELATED"/>
    <property type="match status" value="1"/>
</dbReference>
<keyword evidence="4" id="KW-0472">Membrane</keyword>
<keyword evidence="3" id="KW-0325">Glycoprotein</keyword>
<evidence type="ECO:0000256" key="2">
    <source>
        <dbReference type="ARBA" id="ARBA00022553"/>
    </source>
</evidence>
<feature type="domain" description="Strictosidine synthase conserved region" evidence="5">
    <location>
        <begin position="150"/>
        <end position="237"/>
    </location>
</feature>
<dbReference type="InterPro" id="IPR018119">
    <property type="entry name" value="Strictosidine_synth_cons-reg"/>
</dbReference>
<dbReference type="Pfam" id="PF03088">
    <property type="entry name" value="Str_synth"/>
    <property type="match status" value="1"/>
</dbReference>
<keyword evidence="7" id="KW-1185">Reference proteome</keyword>
<evidence type="ECO:0000256" key="3">
    <source>
        <dbReference type="ARBA" id="ARBA00023180"/>
    </source>
</evidence>
<protein>
    <submittedName>
        <fullName evidence="6">Strictosidine synthase</fullName>
    </submittedName>
</protein>
<evidence type="ECO:0000256" key="4">
    <source>
        <dbReference type="SAM" id="Phobius"/>
    </source>
</evidence>
<name>A0A432XHK4_9GAMM</name>
<dbReference type="Pfam" id="PF20067">
    <property type="entry name" value="SSL_N"/>
    <property type="match status" value="1"/>
</dbReference>
<evidence type="ECO:0000313" key="6">
    <source>
        <dbReference type="EMBL" id="RUO48234.1"/>
    </source>
</evidence>
<comment type="similarity">
    <text evidence="1">Belongs to the strictosidine synthase family.</text>
</comment>
<dbReference type="GO" id="GO:0016787">
    <property type="term" value="F:hydrolase activity"/>
    <property type="evidence" value="ECO:0007669"/>
    <property type="project" value="TreeGrafter"/>
</dbReference>
<keyword evidence="2" id="KW-0597">Phosphoprotein</keyword>
<accession>A0A432XHK4</accession>
<dbReference type="SUPFAM" id="SSF63829">
    <property type="entry name" value="Calcium-dependent phosphotriesterase"/>
    <property type="match status" value="1"/>
</dbReference>
<dbReference type="Proteomes" id="UP000286678">
    <property type="component" value="Unassembled WGS sequence"/>
</dbReference>
<reference evidence="7" key="1">
    <citation type="journal article" date="2018" name="Front. Microbiol.">
        <title>Genome-Based Analysis Reveals the Taxonomy and Diversity of the Family Idiomarinaceae.</title>
        <authorList>
            <person name="Liu Y."/>
            <person name="Lai Q."/>
            <person name="Shao Z."/>
        </authorList>
    </citation>
    <scope>NUCLEOTIDE SEQUENCE [LARGE SCALE GENOMIC DNA]</scope>
    <source>
        <strain evidence="7">SW15</strain>
    </source>
</reference>
<organism evidence="6 7">
    <name type="scientific">Pseudidiomarina aquimaris</name>
    <dbReference type="NCBI Taxonomy" id="641841"/>
    <lineage>
        <taxon>Bacteria</taxon>
        <taxon>Pseudomonadati</taxon>
        <taxon>Pseudomonadota</taxon>
        <taxon>Gammaproteobacteria</taxon>
        <taxon>Alteromonadales</taxon>
        <taxon>Idiomarinaceae</taxon>
        <taxon>Pseudidiomarina</taxon>
    </lineage>
</organism>
<dbReference type="InterPro" id="IPR011042">
    <property type="entry name" value="6-blade_b-propeller_TolB-like"/>
</dbReference>
<dbReference type="Gene3D" id="2.120.10.30">
    <property type="entry name" value="TolB, C-terminal domain"/>
    <property type="match status" value="1"/>
</dbReference>